<dbReference type="Proteomes" id="UP000230056">
    <property type="component" value="Chromosome"/>
</dbReference>
<dbReference type="EMBL" id="CP024699">
    <property type="protein sequence ID" value="ATV60265.1"/>
    <property type="molecule type" value="Genomic_DNA"/>
</dbReference>
<gene>
    <name evidence="1" type="ORF">CTM72_11445</name>
</gene>
<evidence type="ECO:0000313" key="2">
    <source>
        <dbReference type="Proteomes" id="UP000230056"/>
    </source>
</evidence>
<accession>A0A2D3NXU3</accession>
<protein>
    <submittedName>
        <fullName evidence="1">Uncharacterized protein</fullName>
    </submittedName>
</protein>
<sequence length="225" mass="27224">MGLGDLLFKEKEDKYLKQIEDLQNYLKIKDDEISYLTAQLEEVTKEKDARISSKQLEIFEKNFKHNIEVAKKYRSILDSYNLDTEKKSYKYRVDLKHFYSEKKFEEVIKFLNENNKFFVDELNEEIFDNISKEVKNTNKAKQRFIDFKNGHMEWSITTLINKGEELSKLYSKSRKLMTIFSDLYLEYLDDIANFDFMALKSQGFDISEIEEFISKRDNYYKERRR</sequence>
<dbReference type="RefSeq" id="WP_100025485.1">
    <property type="nucleotide sequence ID" value="NZ_CP024699.1"/>
</dbReference>
<dbReference type="AlphaFoldDB" id="A0A2D3NXU3"/>
<evidence type="ECO:0000313" key="1">
    <source>
        <dbReference type="EMBL" id="ATV60265.1"/>
    </source>
</evidence>
<reference evidence="1 2" key="1">
    <citation type="submission" date="2017-11" db="EMBL/GenBank/DDBJ databases">
        <title>Genome sequencing of Fusobacterium periodonticum KCOM 1261.</title>
        <authorList>
            <person name="Kook J.-K."/>
            <person name="Park S.-N."/>
            <person name="Lim Y.K."/>
        </authorList>
    </citation>
    <scope>NUCLEOTIDE SEQUENCE [LARGE SCALE GENOMIC DNA]</scope>
    <source>
        <strain evidence="1 2">KCOM 1261</strain>
    </source>
</reference>
<organism evidence="1 2">
    <name type="scientific">Fusobacterium pseudoperiodonticum</name>
    <dbReference type="NCBI Taxonomy" id="2663009"/>
    <lineage>
        <taxon>Bacteria</taxon>
        <taxon>Fusobacteriati</taxon>
        <taxon>Fusobacteriota</taxon>
        <taxon>Fusobacteriia</taxon>
        <taxon>Fusobacteriales</taxon>
        <taxon>Fusobacteriaceae</taxon>
        <taxon>Fusobacterium</taxon>
    </lineage>
</organism>
<proteinExistence type="predicted"/>
<name>A0A2D3NXU3_9FUSO</name>